<dbReference type="PROSITE" id="PS00211">
    <property type="entry name" value="ABC_TRANSPORTER_1"/>
    <property type="match status" value="1"/>
</dbReference>
<dbReference type="InterPro" id="IPR027417">
    <property type="entry name" value="P-loop_NTPase"/>
</dbReference>
<dbReference type="GO" id="GO:0016887">
    <property type="term" value="F:ATP hydrolysis activity"/>
    <property type="evidence" value="ECO:0007669"/>
    <property type="project" value="InterPro"/>
</dbReference>
<evidence type="ECO:0000256" key="3">
    <source>
        <dbReference type="ARBA" id="ARBA00022741"/>
    </source>
</evidence>
<sequence>MKALSELLLSTNGLTKQYGHHKAVDKVNLHIKKGAIYGFIGRNGAGKTTCLKMISGLARPTAGEIEMFGCKGKELERIRSRVGCLIEAPGLYGNMNAYTNLKIKCELFGIRKKGYIEDILETVGLEGVGKKKTKHFSLGMKQRLGIGLALVGEPDLLVLDEPINGLDPQGIAEVRDTIQRLQDERNMTILISSHILEELSKIATDYGIIHNGSLLQELTSEELMKRCSERIEIELIHPEQAVPILDRMGFTNYQVTDKSHIHIFERLNESANVNMELAKAGILVNGISITSEELETYFLNLTGGNQNA</sequence>
<keyword evidence="7" id="KW-1185">Reference proteome</keyword>
<dbReference type="Proteomes" id="UP000245288">
    <property type="component" value="Unassembled WGS sequence"/>
</dbReference>
<dbReference type="Gene3D" id="3.40.50.300">
    <property type="entry name" value="P-loop containing nucleotide triphosphate hydrolases"/>
    <property type="match status" value="1"/>
</dbReference>
<keyword evidence="2" id="KW-0813">Transport</keyword>
<protein>
    <submittedName>
        <fullName evidence="6">Bacitracin ABC transporter ATP-binding protein</fullName>
    </submittedName>
</protein>
<dbReference type="PANTHER" id="PTHR43335:SF8">
    <property type="entry name" value="ABC TRANSPORTER, ATP-BINDING PROTEIN"/>
    <property type="match status" value="1"/>
</dbReference>
<evidence type="ECO:0000256" key="1">
    <source>
        <dbReference type="ARBA" id="ARBA00005417"/>
    </source>
</evidence>
<comment type="caution">
    <text evidence="6">The sequence shown here is derived from an EMBL/GenBank/DDBJ whole genome shotgun (WGS) entry which is preliminary data.</text>
</comment>
<proteinExistence type="inferred from homology"/>
<dbReference type="AlphaFoldDB" id="A0A2V1JSZ2"/>
<dbReference type="Pfam" id="PF00005">
    <property type="entry name" value="ABC_tran"/>
    <property type="match status" value="1"/>
</dbReference>
<evidence type="ECO:0000313" key="6">
    <source>
        <dbReference type="EMBL" id="PWE87356.1"/>
    </source>
</evidence>
<dbReference type="PANTHER" id="PTHR43335">
    <property type="entry name" value="ABC TRANSPORTER, ATP-BINDING PROTEIN"/>
    <property type="match status" value="1"/>
</dbReference>
<gene>
    <name evidence="6" type="ORF">LG34_04505</name>
</gene>
<evidence type="ECO:0000313" key="7">
    <source>
        <dbReference type="Proteomes" id="UP000245288"/>
    </source>
</evidence>
<dbReference type="EMBL" id="JRFU01000048">
    <property type="protein sequence ID" value="PWE87356.1"/>
    <property type="molecule type" value="Genomic_DNA"/>
</dbReference>
<dbReference type="CDD" id="cd03268">
    <property type="entry name" value="ABC_BcrA_bacitracin_resist"/>
    <property type="match status" value="1"/>
</dbReference>
<accession>A0A2V1JSZ2</accession>
<organism evidence="6 7">
    <name type="scientific">Eubacterium ramulus</name>
    <dbReference type="NCBI Taxonomy" id="39490"/>
    <lineage>
        <taxon>Bacteria</taxon>
        <taxon>Bacillati</taxon>
        <taxon>Bacillota</taxon>
        <taxon>Clostridia</taxon>
        <taxon>Eubacteriales</taxon>
        <taxon>Eubacteriaceae</taxon>
        <taxon>Eubacterium</taxon>
    </lineage>
</organism>
<dbReference type="InterPro" id="IPR017871">
    <property type="entry name" value="ABC_transporter-like_CS"/>
</dbReference>
<dbReference type="InterPro" id="IPR003593">
    <property type="entry name" value="AAA+_ATPase"/>
</dbReference>
<name>A0A2V1JSZ2_EUBRA</name>
<reference evidence="6 7" key="1">
    <citation type="submission" date="2014-09" db="EMBL/GenBank/DDBJ databases">
        <title>Butyrate-producing bacteria isolated from human gut.</title>
        <authorList>
            <person name="Zhang Q."/>
            <person name="Zhao L."/>
        </authorList>
    </citation>
    <scope>NUCLEOTIDE SEQUENCE [LARGE SCALE GENOMIC DNA]</scope>
    <source>
        <strain evidence="6 7">21</strain>
    </source>
</reference>
<feature type="domain" description="ABC transporter" evidence="5">
    <location>
        <begin position="9"/>
        <end position="236"/>
    </location>
</feature>
<evidence type="ECO:0000256" key="4">
    <source>
        <dbReference type="ARBA" id="ARBA00022840"/>
    </source>
</evidence>
<keyword evidence="4 6" id="KW-0067">ATP-binding</keyword>
<dbReference type="OrthoDB" id="9809205at2"/>
<evidence type="ECO:0000259" key="5">
    <source>
        <dbReference type="PROSITE" id="PS50893"/>
    </source>
</evidence>
<keyword evidence="3" id="KW-0547">Nucleotide-binding</keyword>
<comment type="similarity">
    <text evidence="1">Belongs to the ABC transporter superfamily.</text>
</comment>
<dbReference type="InterPro" id="IPR003439">
    <property type="entry name" value="ABC_transporter-like_ATP-bd"/>
</dbReference>
<dbReference type="SMART" id="SM00382">
    <property type="entry name" value="AAA"/>
    <property type="match status" value="1"/>
</dbReference>
<evidence type="ECO:0000256" key="2">
    <source>
        <dbReference type="ARBA" id="ARBA00022448"/>
    </source>
</evidence>
<dbReference type="PROSITE" id="PS50893">
    <property type="entry name" value="ABC_TRANSPORTER_2"/>
    <property type="match status" value="1"/>
</dbReference>
<dbReference type="SUPFAM" id="SSF52540">
    <property type="entry name" value="P-loop containing nucleoside triphosphate hydrolases"/>
    <property type="match status" value="1"/>
</dbReference>
<dbReference type="GO" id="GO:0005524">
    <property type="term" value="F:ATP binding"/>
    <property type="evidence" value="ECO:0007669"/>
    <property type="project" value="UniProtKB-KW"/>
</dbReference>